<comment type="caution">
    <text evidence="2">The sequence shown here is derived from an EMBL/GenBank/DDBJ whole genome shotgun (WGS) entry which is preliminary data.</text>
</comment>
<dbReference type="AlphaFoldDB" id="A0A0G0UC38"/>
<evidence type="ECO:0000256" key="1">
    <source>
        <dbReference type="SAM" id="MobiDB-lite"/>
    </source>
</evidence>
<dbReference type="Proteomes" id="UP000034616">
    <property type="component" value="Unassembled WGS sequence"/>
</dbReference>
<reference evidence="2 3" key="1">
    <citation type="journal article" date="2015" name="Nature">
        <title>rRNA introns, odd ribosomes, and small enigmatic genomes across a large radiation of phyla.</title>
        <authorList>
            <person name="Brown C.T."/>
            <person name="Hug L.A."/>
            <person name="Thomas B.C."/>
            <person name="Sharon I."/>
            <person name="Castelle C.J."/>
            <person name="Singh A."/>
            <person name="Wilkins M.J."/>
            <person name="Williams K.H."/>
            <person name="Banfield J.F."/>
        </authorList>
    </citation>
    <scope>NUCLEOTIDE SEQUENCE [LARGE SCALE GENOMIC DNA]</scope>
</reference>
<feature type="region of interest" description="Disordered" evidence="1">
    <location>
        <begin position="1"/>
        <end position="24"/>
    </location>
</feature>
<accession>A0A0G0UC38</accession>
<sequence>MSHSSLENPFRPHEQRKGNSTHLMNIHLSPAEVQALTEVLGEDEPSKPESQQDLLL</sequence>
<protein>
    <submittedName>
        <fullName evidence="2">Uncharacterized protein</fullName>
    </submittedName>
</protein>
<gene>
    <name evidence="2" type="ORF">UU35_C0011G0002</name>
</gene>
<organism evidence="2 3">
    <name type="scientific">Candidatus Uhrbacteria bacterium GW2011_GWC2_41_11</name>
    <dbReference type="NCBI Taxonomy" id="1618985"/>
    <lineage>
        <taxon>Bacteria</taxon>
        <taxon>Candidatus Uhriibacteriota</taxon>
    </lineage>
</organism>
<evidence type="ECO:0000313" key="3">
    <source>
        <dbReference type="Proteomes" id="UP000034616"/>
    </source>
</evidence>
<name>A0A0G0UC38_9BACT</name>
<proteinExistence type="predicted"/>
<evidence type="ECO:0000313" key="2">
    <source>
        <dbReference type="EMBL" id="KKR86549.1"/>
    </source>
</evidence>
<dbReference type="EMBL" id="LCAH01000011">
    <property type="protein sequence ID" value="KKR86549.1"/>
    <property type="molecule type" value="Genomic_DNA"/>
</dbReference>